<dbReference type="eggNOG" id="COG4886">
    <property type="taxonomic scope" value="Bacteria"/>
</dbReference>
<organism evidence="4 5">
    <name type="scientific">Clostridium perfringens (strain ATCC 13124 / DSM 756 / JCM 1290 / NCIMB 6125 / NCTC 8237 / Type A)</name>
    <dbReference type="NCBI Taxonomy" id="195103"/>
    <lineage>
        <taxon>Bacteria</taxon>
        <taxon>Bacillati</taxon>
        <taxon>Bacillota</taxon>
        <taxon>Clostridia</taxon>
        <taxon>Eubacteriales</taxon>
        <taxon>Clostridiaceae</taxon>
        <taxon>Clostridium</taxon>
    </lineage>
</organism>
<reference evidence="6" key="2">
    <citation type="journal article" date="2021" name="Proc. Natl. Acad. Sci. U.S.A.">
        <title>Molecular insights into architecturally complex glycopeptidases.</title>
        <authorList>
            <person name="Pluvinage B."/>
            <person name="Ficko-Blean E."/>
            <person name="Noach I."/>
            <person name="Stuart C."/>
            <person name="Thompson N."/>
            <person name="McClure H."/>
            <person name="Buenbrazo N."/>
            <person name="Wakarchuck W."/>
            <person name="Boraston A.B."/>
        </authorList>
    </citation>
    <scope>X-RAY CRYSTALLOGRAPHY (2.10 ANGSTROMS) OF 715-1220</scope>
</reference>
<gene>
    <name evidence="4" type="ordered locus">CPF_1073</name>
</gene>
<dbReference type="Gene3D" id="3.80.10.10">
    <property type="entry name" value="Ribonuclease Inhibitor"/>
    <property type="match status" value="1"/>
</dbReference>
<dbReference type="Gene3D" id="2.60.120.260">
    <property type="entry name" value="Galactose-binding domain-like"/>
    <property type="match status" value="3"/>
</dbReference>
<dbReference type="HOGENOM" id="CLU_000698_0_0_9"/>
<dbReference type="PDB" id="6XSX">
    <property type="method" value="X-ray"/>
    <property type="resolution" value="2.10 A"/>
    <property type="chains" value="A=715-1220"/>
</dbReference>
<dbReference type="InterPro" id="IPR042279">
    <property type="entry name" value="Pep_M60_3"/>
</dbReference>
<dbReference type="PROSITE" id="PS51723">
    <property type="entry name" value="PEPTIDASE_M60"/>
    <property type="match status" value="1"/>
</dbReference>
<dbReference type="eggNOG" id="COG3250">
    <property type="taxonomic scope" value="Bacteria"/>
</dbReference>
<dbReference type="InterPro" id="IPR032675">
    <property type="entry name" value="LRR_dom_sf"/>
</dbReference>
<evidence type="ECO:0000259" key="2">
    <source>
        <dbReference type="PROSITE" id="PS50022"/>
    </source>
</evidence>
<dbReference type="Pfam" id="PF16403">
    <property type="entry name" value="Bact_surface_Ig-like"/>
    <property type="match status" value="3"/>
</dbReference>
<keyword evidence="1" id="KW-0378">Hydrolase</keyword>
<dbReference type="SUPFAM" id="SSF49785">
    <property type="entry name" value="Galactose-binding domain-like"/>
    <property type="match status" value="6"/>
</dbReference>
<dbReference type="Pfam" id="PF13402">
    <property type="entry name" value="Peptidase_M60"/>
    <property type="match status" value="1"/>
</dbReference>
<dbReference type="Gene3D" id="1.10.390.30">
    <property type="entry name" value="Peptidase M60, enhancin-like domain 3"/>
    <property type="match status" value="1"/>
</dbReference>
<dbReference type="KEGG" id="cpf:CPF_1073"/>
<evidence type="ECO:0000313" key="4">
    <source>
        <dbReference type="EMBL" id="ABG84962.1"/>
    </source>
</evidence>
<name>A0A0H2YW34_CLOP1</name>
<dbReference type="SMART" id="SM00776">
    <property type="entry name" value="NPCBM"/>
    <property type="match status" value="3"/>
</dbReference>
<dbReference type="SMART" id="SM01276">
    <property type="entry name" value="M60-like"/>
    <property type="match status" value="1"/>
</dbReference>
<evidence type="ECO:0000259" key="3">
    <source>
        <dbReference type="PROSITE" id="PS51723"/>
    </source>
</evidence>
<dbReference type="Pfam" id="PF08305">
    <property type="entry name" value="NPCBM"/>
    <property type="match status" value="3"/>
</dbReference>
<dbReference type="InterPro" id="IPR013783">
    <property type="entry name" value="Ig-like_fold"/>
</dbReference>
<evidence type="ECO:0000313" key="5">
    <source>
        <dbReference type="Proteomes" id="UP000001823"/>
    </source>
</evidence>
<feature type="domain" description="F5/8 type C" evidence="2">
    <location>
        <begin position="280"/>
        <end position="426"/>
    </location>
</feature>
<feature type="domain" description="Peptidase M60" evidence="3">
    <location>
        <begin position="737"/>
        <end position="1054"/>
    </location>
</feature>
<dbReference type="InterPro" id="IPR000421">
    <property type="entry name" value="FA58C"/>
</dbReference>
<sequence>MKKKISKILIASMIMSNASPILNVYASEVIKEKISSIEESVINQASINQFNLNSYENFDAYNQKYKVQRNEIVSITNNGGQYSSSSIDKAIDGDLSTHWETGRQNSSDFTNEVVVEFNDLESIDRIAYATRQDGARGKGYPTEFDIYASQTGNDDDFKLVSQGTSKSTGNLMEFKFDTVQAKKIKFVFKVADRDWASASEFWFYKEDKIMDKVNSIFINEEKNKVNPEFDTIEKLDVFENEIKDHPFYESFREIIENAKLVLQGNNVVYKDALVSKFKDFNDESLKKYNELFKINTSSITTNGGNYAENTIDRAIDGDVNTKWHSGKQNSSDFTNEVIITLDKLETLDRVVYTNLNMRGFAEAFDIYTSKTTSGDTFEKVTSGSSEVTKGSIEIKFNPTEARRVKFVFKKGYENWALASEFTFYKEDQLRDKMSRLFTDSTMSQVSEEFNTLEKIEKLESEAKEHPFYNDYKEELENAKLIIENKEVQYTDAKVSDFLNPDNELLKAYDAIYKLDKSKIKSIKTNGGQYASESIDKAIDGDFNTKWHSGKQNTENFTNEVEIELEELTTLDRIVYTAPRGSNRGFAEAFDIYASRTTKGDNYQKVTSGNANITQNSVEIKFNPTEFKRIKFVFKKGYENWACASEFGLYKEDKTSDKVDKLFTNGLMNELSEDFNTEEKLASLEEEVKNHPLVNLYKEKLELAKEVLAGNTGSTVFELQSRGNSIKESQKRKVWNFQDWQPTGYAVKSGQVITVYVDVEDGKPTPKLVFKQMDSQHNGDVTISLSKGKNVITIPEKPTNELRPGTAKAGVLYTSNPYTSEEQGRKPKIRIEGAINYPNYIKGIDNDEEVMNDLEEYVDLLKKDPQLPDVFDVFSDKTLVNVTATYALNWYKNNNKLPSETANKSDEVIKETMKYWGFDESSEVNSDFNFRYISMLKWLDNGGFMNAGNGITGFNKAEQGGALGVDTGWGFMHEMGHNFDTNNRTIVEVTNNMLPLHFERIKGVPSNITRQNLWERNILPKVALDDYSNNEYYPESDKSLLSHVAPLWQLQLYDKTFWPRFEQEFRSRDIGGGSWENKHNAWVMAASDVFKLDLSEHFERHGMDVWKETKEYTSKYPKPSNKLWYANDKMYLNKGGVFTENLKFEAEAKIVNGNDVSISFDIDNENKNNVIGYEISRDGKTIGFTSTNNFVDHGANIDENHEYSIVAYDNEINPSKPYNFKLHAPSISAQQKVLIALNEEFNPLDYVKAYNYEGNDISNKIEVIKNTVDNTKKGEYEVVYKVTDEEETKEKALKVEVVSTYDYLSDEEWESVETQWGTPRRNTNIKGRVNGEIKTFDKGIGIHANGKVVYDLEGKDYDRFEALLGVDQTIGANDNSSISFKVIADGETLETTKVLKYNDNMVEINIPVKGINKLEIQVSDSGNGNTSDHGIIVNPKLSTNNVKPKIKTEDAVINVKDNFNILDGVTANDVEDGDLTSSIKVKSSDFEANRGGIYTVVYEVTDKDGNTVTKERKIYTITTAESLSDKEWKSASSGWRDVKKDLSVEDNRITLLGENGQEVEYDKGLGTHANSEIVYDLSGKNYGMFETYVGVDREMRNSNEPSVIFEVYVDGKKVFDSGVMNVNTERKHVLIPIAGASELKLVAKDGGNGNAGDHADWADAKVYTTSDKPILTGEEVALNIGDSFNPLQGMVANDPEDGDITKNIKVINNNVNTKRGGNYVVSYEVTDSHGNKTTLDRKVSVVNAYDYISDKNWKSANSGWRSVQKDRSVENNTITLLGEDGQEVEYKKGIGTHATSTIVYDLSEGNYKFFEAYVGVDREMRNSDVSSLSFEVYADGKKVFDSGVMNSETPRKHVLIPIVGVSELKLVAKDGENGNGGDHADWADAKLLYADSKDFTALERIVEEARGVDENLYTEESFNKLQVALEKANKVLETPNPEQEVIDSTIIELREAMDNLEAAIDLTEEVNIPDNELKRAIKDQLNISSDVITRGDMNKLTNLSAVGYGIANLEGLQYAVNIEDLNLDCNEIRDISKIKGLKKLNNVSIKEQYIVIRSPEEVEGKYVINESFVGKDGERLAPKEINIRRNTGGQSIDISNVDVESSLNNGNLELDTKLFKEGVSGISAVYKDLDGKYVATLSTIVSR</sequence>
<keyword evidence="6" id="KW-0002">3D-structure</keyword>
<reference evidence="4 5" key="1">
    <citation type="journal article" date="2006" name="Genome Res.">
        <title>Skewed genomic variability in strains of the toxigenic bacterial pathogen, Clostridium perfringens.</title>
        <authorList>
            <person name="Myers G.S."/>
            <person name="Rasko D.A."/>
            <person name="Cheung J.K."/>
            <person name="Ravel J."/>
            <person name="Seshadri R."/>
            <person name="Deboy R.T."/>
            <person name="Ren Q."/>
            <person name="Varga J."/>
            <person name="Awad M.M."/>
            <person name="Brinkac L.M."/>
            <person name="Daugherty S.C."/>
            <person name="Haft D.H."/>
            <person name="Dodson R.J."/>
            <person name="Madupu R."/>
            <person name="Nelson W.C."/>
            <person name="Rosovitz M.J."/>
            <person name="Sullivan S.A."/>
            <person name="Khouri H."/>
            <person name="Dimitrov G.I."/>
            <person name="Watkins K.L."/>
            <person name="Mulligan S."/>
            <person name="Benton J."/>
            <person name="Radune D."/>
            <person name="Fisher D.J."/>
            <person name="Atkins H.S."/>
            <person name="Hiscox T."/>
            <person name="Jost B.H."/>
            <person name="Billington S.J."/>
            <person name="Songer J.G."/>
            <person name="McClane B.A."/>
            <person name="Titball R.W."/>
            <person name="Rood J.I."/>
            <person name="Melville S.B."/>
            <person name="Paulsen I.T."/>
        </authorList>
    </citation>
    <scope>NUCLEOTIDE SEQUENCE [LARGE SCALE GENOMIC DNA]</scope>
    <source>
        <strain evidence="5">ATCC 13124 / DSM 756 / JCM 1290 / NCIMB 6125 / NCTC 8237 / S 107 / Type A</strain>
    </source>
</reference>
<dbReference type="Gene3D" id="3.40.390.80">
    <property type="entry name" value="Peptidase M60, enhancin-like domain 2"/>
    <property type="match status" value="1"/>
</dbReference>
<dbReference type="PROSITE" id="PS51450">
    <property type="entry name" value="LRR"/>
    <property type="match status" value="1"/>
</dbReference>
<dbReference type="GO" id="GO:0016798">
    <property type="term" value="F:hydrolase activity, acting on glycosyl bonds"/>
    <property type="evidence" value="ECO:0007669"/>
    <property type="project" value="UniProtKB-KW"/>
</dbReference>
<protein>
    <submittedName>
        <fullName evidence="4">Discoidin domain protein</fullName>
    </submittedName>
</protein>
<dbReference type="PaxDb" id="195103-CPF_1073"/>
<dbReference type="InterPro" id="IPR013222">
    <property type="entry name" value="Glyco_hyd_98_carb-bd"/>
</dbReference>
<evidence type="ECO:0007829" key="6">
    <source>
        <dbReference type="PDB" id="6XSX"/>
    </source>
</evidence>
<keyword evidence="1" id="KW-0326">Glycosidase</keyword>
<evidence type="ECO:0000256" key="1">
    <source>
        <dbReference type="ARBA" id="ARBA00023295"/>
    </source>
</evidence>
<dbReference type="InterPro" id="IPR032179">
    <property type="entry name" value="Cry22Aa_Ig-like"/>
</dbReference>
<dbReference type="eggNOG" id="COG4733">
    <property type="taxonomic scope" value="Bacteria"/>
</dbReference>
<dbReference type="Proteomes" id="UP000001823">
    <property type="component" value="Chromosome"/>
</dbReference>
<accession>A0A0H2YW34</accession>
<dbReference type="Gene3D" id="2.60.120.1060">
    <property type="entry name" value="NPCBM/NEW2 domain"/>
    <property type="match status" value="3"/>
</dbReference>
<dbReference type="InterPro" id="IPR008979">
    <property type="entry name" value="Galactose-bd-like_sf"/>
</dbReference>
<dbReference type="PROSITE" id="PS50022">
    <property type="entry name" value="FA58C_3"/>
    <property type="match status" value="2"/>
</dbReference>
<dbReference type="InterPro" id="IPR001611">
    <property type="entry name" value="Leu-rich_rpt"/>
</dbReference>
<dbReference type="eggNOG" id="COG4932">
    <property type="taxonomic scope" value="Bacteria"/>
</dbReference>
<keyword evidence="5" id="KW-1185">Reference proteome</keyword>
<dbReference type="InterPro" id="IPR031161">
    <property type="entry name" value="Peptidase_M60_dom"/>
</dbReference>
<dbReference type="Gene3D" id="1.20.1270.90">
    <property type="entry name" value="AF1782-like"/>
    <property type="match status" value="1"/>
</dbReference>
<proteinExistence type="evidence at protein level"/>
<dbReference type="Gene3D" id="2.60.120.1250">
    <property type="entry name" value="Peptidase M60, enhancin-like domain 1"/>
    <property type="match status" value="1"/>
</dbReference>
<dbReference type="STRING" id="195103.CPF_1073"/>
<dbReference type="EMBL" id="CP000246">
    <property type="protein sequence ID" value="ABG84962.1"/>
    <property type="molecule type" value="Genomic_DNA"/>
</dbReference>
<dbReference type="RefSeq" id="WP_011590549.1">
    <property type="nucleotide sequence ID" value="NC_008261.1"/>
</dbReference>
<dbReference type="Gene3D" id="2.60.40.10">
    <property type="entry name" value="Immunoglobulins"/>
    <property type="match status" value="3"/>
</dbReference>
<dbReference type="SMR" id="A0A0H2YW34"/>
<dbReference type="InterPro" id="IPR038637">
    <property type="entry name" value="NPCBM_sf"/>
</dbReference>
<dbReference type="Pfam" id="PF00754">
    <property type="entry name" value="F5_F8_type_C"/>
    <property type="match status" value="3"/>
</dbReference>
<feature type="domain" description="F5/8 type C" evidence="2">
    <location>
        <begin position="60"/>
        <end position="206"/>
    </location>
</feature>